<dbReference type="SUPFAM" id="SSF51905">
    <property type="entry name" value="FAD/NAD(P)-binding domain"/>
    <property type="match status" value="1"/>
</dbReference>
<dbReference type="InterPro" id="IPR036188">
    <property type="entry name" value="FAD/NAD-bd_sf"/>
</dbReference>
<dbReference type="Gene3D" id="3.50.50.60">
    <property type="entry name" value="FAD/NAD(P)-binding domain"/>
    <property type="match status" value="1"/>
</dbReference>
<feature type="compositionally biased region" description="Low complexity" evidence="2">
    <location>
        <begin position="235"/>
        <end position="252"/>
    </location>
</feature>
<evidence type="ECO:0000313" key="5">
    <source>
        <dbReference type="Proteomes" id="UP001054857"/>
    </source>
</evidence>
<feature type="region of interest" description="Disordered" evidence="2">
    <location>
        <begin position="232"/>
        <end position="273"/>
    </location>
</feature>
<dbReference type="PANTHER" id="PTHR10742">
    <property type="entry name" value="FLAVIN MONOAMINE OXIDASE"/>
    <property type="match status" value="1"/>
</dbReference>
<dbReference type="SUPFAM" id="SSF54373">
    <property type="entry name" value="FAD-linked reductases, C-terminal domain"/>
    <property type="match status" value="1"/>
</dbReference>
<feature type="domain" description="Amine oxidase" evidence="3">
    <location>
        <begin position="7"/>
        <end position="348"/>
    </location>
</feature>
<evidence type="ECO:0000256" key="1">
    <source>
        <dbReference type="ARBA" id="ARBA00005995"/>
    </source>
</evidence>
<feature type="non-terminal residue" evidence="4">
    <location>
        <position position="1"/>
    </location>
</feature>
<dbReference type="Pfam" id="PF01593">
    <property type="entry name" value="Amino_oxidase"/>
    <property type="match status" value="1"/>
</dbReference>
<dbReference type="GO" id="GO:0016491">
    <property type="term" value="F:oxidoreductase activity"/>
    <property type="evidence" value="ECO:0007669"/>
    <property type="project" value="InterPro"/>
</dbReference>
<dbReference type="InterPro" id="IPR050281">
    <property type="entry name" value="Flavin_monoamine_oxidase"/>
</dbReference>
<feature type="non-terminal residue" evidence="4">
    <location>
        <position position="572"/>
    </location>
</feature>
<protein>
    <recommendedName>
        <fullName evidence="3">Amine oxidase domain-containing protein</fullName>
    </recommendedName>
</protein>
<accession>A0AAD3HNJ1</accession>
<feature type="compositionally biased region" description="Basic residues" evidence="2">
    <location>
        <begin position="509"/>
        <end position="518"/>
    </location>
</feature>
<dbReference type="EMBL" id="BMAR01000017">
    <property type="protein sequence ID" value="GFR47272.1"/>
    <property type="molecule type" value="Genomic_DNA"/>
</dbReference>
<dbReference type="PANTHER" id="PTHR10742:SF373">
    <property type="entry name" value="LYSINE-SPECIFIC HISTONE DEMETHYLASE 1 HOMOLOG 2"/>
    <property type="match status" value="1"/>
</dbReference>
<feature type="region of interest" description="Disordered" evidence="2">
    <location>
        <begin position="496"/>
        <end position="527"/>
    </location>
</feature>
<dbReference type="AlphaFoldDB" id="A0AAD3HNJ1"/>
<evidence type="ECO:0000259" key="3">
    <source>
        <dbReference type="Pfam" id="PF01593"/>
    </source>
</evidence>
<name>A0AAD3HNJ1_9CHLO</name>
<proteinExistence type="inferred from homology"/>
<evidence type="ECO:0000256" key="2">
    <source>
        <dbReference type="SAM" id="MobiDB-lite"/>
    </source>
</evidence>
<keyword evidence="5" id="KW-1185">Reference proteome</keyword>
<dbReference type="InterPro" id="IPR002937">
    <property type="entry name" value="Amino_oxidase"/>
</dbReference>
<gene>
    <name evidence="4" type="ORF">Agub_g8959</name>
</gene>
<sequence>LHLQQQQQLFHWHVANLEFANAARAGELSLRHWAQDDPYELLGAHVFTTGGNSRLVQLLTRDLPIFYRCPVAEIRYGHSAATANGAGGGGNGGGGGSSGGVTVVTEGGAVFEATAAVVTLPLGVLKADAVRFEPPLPPAKQEAIRRLGYGRLNKVALLFPHVFWDASVDTFACVMSDKERRGSSFLFYCGAHTSGGAVLTALVAGTAAIAIESMSDEAAVAEVMRVLRNIFDNKPPQQGPQQQHHGQQQGQQQRGGGEERRQGGGAGGGHQRVVPDPLQAFVTRWGADPYSRGSYSSMAVSCRGAAEYEAMAAPVAGRLFFAGEATIHKYPATMHGAMLSGLREAGRIHYAFARARHGLPPREDDLLTTTAAPASLEPPAPAPPAPLPPPAPSLAHVRRLHCLGAGLRGLFGRCEPDLEFGCFRALFGPQEPGQQQWAVLQIDLGCIRSRSKVTATGGGGGGRTATAAASAAAAATTATPSSVSLSASESGGDAAAAAAAAAVAGGGPHPHKHPHHQPHPYPHPQQQQRWRAVVHLPLPRATVEQLWCMRGGDDARLLALSSRLAAATQNTG</sequence>
<comment type="similarity">
    <text evidence="1">Belongs to the flavin monoamine oxidase family.</text>
</comment>
<dbReference type="Proteomes" id="UP001054857">
    <property type="component" value="Unassembled WGS sequence"/>
</dbReference>
<organism evidence="4 5">
    <name type="scientific">Astrephomene gubernaculifera</name>
    <dbReference type="NCBI Taxonomy" id="47775"/>
    <lineage>
        <taxon>Eukaryota</taxon>
        <taxon>Viridiplantae</taxon>
        <taxon>Chlorophyta</taxon>
        <taxon>core chlorophytes</taxon>
        <taxon>Chlorophyceae</taxon>
        <taxon>CS clade</taxon>
        <taxon>Chlamydomonadales</taxon>
        <taxon>Astrephomenaceae</taxon>
        <taxon>Astrephomene</taxon>
    </lineage>
</organism>
<comment type="caution">
    <text evidence="4">The sequence shown here is derived from an EMBL/GenBank/DDBJ whole genome shotgun (WGS) entry which is preliminary data.</text>
</comment>
<evidence type="ECO:0000313" key="4">
    <source>
        <dbReference type="EMBL" id="GFR47272.1"/>
    </source>
</evidence>
<reference evidence="4 5" key="1">
    <citation type="journal article" date="2021" name="Sci. Rep.">
        <title>Genome sequencing of the multicellular alga Astrephomene provides insights into convergent evolution of germ-soma differentiation.</title>
        <authorList>
            <person name="Yamashita S."/>
            <person name="Yamamoto K."/>
            <person name="Matsuzaki R."/>
            <person name="Suzuki S."/>
            <person name="Yamaguchi H."/>
            <person name="Hirooka S."/>
            <person name="Minakuchi Y."/>
            <person name="Miyagishima S."/>
            <person name="Kawachi M."/>
            <person name="Toyoda A."/>
            <person name="Nozaki H."/>
        </authorList>
    </citation>
    <scope>NUCLEOTIDE SEQUENCE [LARGE SCALE GENOMIC DNA]</scope>
    <source>
        <strain evidence="4 5">NIES-4017</strain>
    </source>
</reference>
<dbReference type="Gene3D" id="3.90.660.10">
    <property type="match status" value="1"/>
</dbReference>